<sequence length="151" mass="17290">MLARIEKEKIALMTSISVFTTPSNPVPWLRGSALRSSGKQLSGKRTYIEESILLLMKLHFSLDLHLINTEKEAFLFFFPAIRYVSPEKGQMFINHNREEGVRGVERGGHGGETFGLLLFSVCMAGSRNRNRNEVGRGVWFRYERVSLDWLL</sequence>
<evidence type="ECO:0000313" key="2">
    <source>
        <dbReference type="Proteomes" id="UP001054837"/>
    </source>
</evidence>
<name>A0AAV4PP96_9ARAC</name>
<dbReference type="EMBL" id="BPLQ01003050">
    <property type="protein sequence ID" value="GIX97601.1"/>
    <property type="molecule type" value="Genomic_DNA"/>
</dbReference>
<organism evidence="1 2">
    <name type="scientific">Caerostris darwini</name>
    <dbReference type="NCBI Taxonomy" id="1538125"/>
    <lineage>
        <taxon>Eukaryota</taxon>
        <taxon>Metazoa</taxon>
        <taxon>Ecdysozoa</taxon>
        <taxon>Arthropoda</taxon>
        <taxon>Chelicerata</taxon>
        <taxon>Arachnida</taxon>
        <taxon>Araneae</taxon>
        <taxon>Araneomorphae</taxon>
        <taxon>Entelegynae</taxon>
        <taxon>Araneoidea</taxon>
        <taxon>Araneidae</taxon>
        <taxon>Caerostris</taxon>
    </lineage>
</organism>
<dbReference type="Proteomes" id="UP001054837">
    <property type="component" value="Unassembled WGS sequence"/>
</dbReference>
<keyword evidence="2" id="KW-1185">Reference proteome</keyword>
<protein>
    <submittedName>
        <fullName evidence="1">Uncharacterized protein</fullName>
    </submittedName>
</protein>
<comment type="caution">
    <text evidence="1">The sequence shown here is derived from an EMBL/GenBank/DDBJ whole genome shotgun (WGS) entry which is preliminary data.</text>
</comment>
<proteinExistence type="predicted"/>
<dbReference type="AlphaFoldDB" id="A0AAV4PP96"/>
<evidence type="ECO:0000313" key="1">
    <source>
        <dbReference type="EMBL" id="GIX97601.1"/>
    </source>
</evidence>
<reference evidence="1 2" key="1">
    <citation type="submission" date="2021-06" db="EMBL/GenBank/DDBJ databases">
        <title>Caerostris darwini draft genome.</title>
        <authorList>
            <person name="Kono N."/>
            <person name="Arakawa K."/>
        </authorList>
    </citation>
    <scope>NUCLEOTIDE SEQUENCE [LARGE SCALE GENOMIC DNA]</scope>
</reference>
<accession>A0AAV4PP96</accession>
<gene>
    <name evidence="1" type="ORF">CDAR_474651</name>
</gene>